<keyword evidence="3" id="KW-1185">Reference proteome</keyword>
<accession>A0A1G8W7K3</accession>
<protein>
    <submittedName>
        <fullName evidence="2">Uncharacterized protein</fullName>
    </submittedName>
</protein>
<organism evidence="2 3">
    <name type="scientific">Flavobacterium noncentrifugens</name>
    <dbReference type="NCBI Taxonomy" id="1128970"/>
    <lineage>
        <taxon>Bacteria</taxon>
        <taxon>Pseudomonadati</taxon>
        <taxon>Bacteroidota</taxon>
        <taxon>Flavobacteriia</taxon>
        <taxon>Flavobacteriales</taxon>
        <taxon>Flavobacteriaceae</taxon>
        <taxon>Flavobacterium</taxon>
    </lineage>
</organism>
<dbReference type="EMBL" id="FNEZ01000002">
    <property type="protein sequence ID" value="SDJ74314.1"/>
    <property type="molecule type" value="Genomic_DNA"/>
</dbReference>
<keyword evidence="1" id="KW-0812">Transmembrane</keyword>
<proteinExistence type="predicted"/>
<dbReference type="STRING" id="1128970.SAMN04487935_1689"/>
<keyword evidence="1" id="KW-1133">Transmembrane helix</keyword>
<keyword evidence="1" id="KW-0472">Membrane</keyword>
<evidence type="ECO:0000313" key="2">
    <source>
        <dbReference type="EMBL" id="SDJ74314.1"/>
    </source>
</evidence>
<reference evidence="2 3" key="1">
    <citation type="submission" date="2016-10" db="EMBL/GenBank/DDBJ databases">
        <authorList>
            <person name="de Groot N.N."/>
        </authorList>
    </citation>
    <scope>NUCLEOTIDE SEQUENCE [LARGE SCALE GENOMIC DNA]</scope>
    <source>
        <strain evidence="2 3">CGMCC 1.10076</strain>
    </source>
</reference>
<feature type="transmembrane region" description="Helical" evidence="1">
    <location>
        <begin position="49"/>
        <end position="70"/>
    </location>
</feature>
<sequence>MIYGFFYASQNNIWQNFLCYFNACTVVGLADIFTANPDVSTISFLMSPLSSIINVFAIRSVGVNVVPLLYRF</sequence>
<evidence type="ECO:0000256" key="1">
    <source>
        <dbReference type="SAM" id="Phobius"/>
    </source>
</evidence>
<evidence type="ECO:0000313" key="3">
    <source>
        <dbReference type="Proteomes" id="UP000199580"/>
    </source>
</evidence>
<name>A0A1G8W7K3_9FLAO</name>
<dbReference type="Proteomes" id="UP000199580">
    <property type="component" value="Unassembled WGS sequence"/>
</dbReference>
<gene>
    <name evidence="2" type="ORF">SAMN04487935_1689</name>
</gene>
<dbReference type="AlphaFoldDB" id="A0A1G8W7K3"/>